<dbReference type="AlphaFoldDB" id="A0A7J7IQL1"/>
<dbReference type="PANTHER" id="PTHR10133">
    <property type="entry name" value="DNA POLYMERASE I"/>
    <property type="match status" value="1"/>
</dbReference>
<feature type="region of interest" description="Disordered" evidence="1">
    <location>
        <begin position="299"/>
        <end position="326"/>
    </location>
</feature>
<proteinExistence type="predicted"/>
<protein>
    <recommendedName>
        <fullName evidence="2">DNA-directed DNA polymerase family A palm domain-containing protein</fullName>
    </recommendedName>
</protein>
<dbReference type="InterPro" id="IPR036397">
    <property type="entry name" value="RNaseH_sf"/>
</dbReference>
<dbReference type="GO" id="GO:0006261">
    <property type="term" value="P:DNA-templated DNA replication"/>
    <property type="evidence" value="ECO:0007669"/>
    <property type="project" value="InterPro"/>
</dbReference>
<accession>A0A7J7IQL1</accession>
<feature type="region of interest" description="Disordered" evidence="1">
    <location>
        <begin position="1"/>
        <end position="40"/>
    </location>
</feature>
<dbReference type="InterPro" id="IPR002298">
    <property type="entry name" value="DNA_polymerase_A"/>
</dbReference>
<dbReference type="EMBL" id="VWRR01000001">
    <property type="protein sequence ID" value="KAF6005393.1"/>
    <property type="molecule type" value="Genomic_DNA"/>
</dbReference>
<dbReference type="Gene3D" id="3.30.420.10">
    <property type="entry name" value="Ribonuclease H-like superfamily/Ribonuclease H"/>
    <property type="match status" value="1"/>
</dbReference>
<dbReference type="Gene3D" id="1.20.1060.10">
    <property type="entry name" value="Taq DNA Polymerase, Chain T, domain 4"/>
    <property type="match status" value="1"/>
</dbReference>
<feature type="domain" description="DNA-directed DNA polymerase family A palm" evidence="2">
    <location>
        <begin position="225"/>
        <end position="295"/>
    </location>
</feature>
<keyword evidence="4" id="KW-1185">Reference proteome</keyword>
<dbReference type="GO" id="GO:0006302">
    <property type="term" value="P:double-strand break repair"/>
    <property type="evidence" value="ECO:0007669"/>
    <property type="project" value="TreeGrafter"/>
</dbReference>
<dbReference type="InterPro" id="IPR043502">
    <property type="entry name" value="DNA/RNA_pol_sf"/>
</dbReference>
<dbReference type="PANTHER" id="PTHR10133:SF62">
    <property type="entry name" value="DNA POLYMERASE THETA"/>
    <property type="match status" value="1"/>
</dbReference>
<dbReference type="InterPro" id="IPR001098">
    <property type="entry name" value="DNA-dir_DNA_pol_A_palm_dom"/>
</dbReference>
<gene>
    <name evidence="3" type="ORF">F1559_004873</name>
</gene>
<dbReference type="GO" id="GO:0003887">
    <property type="term" value="F:DNA-directed DNA polymerase activity"/>
    <property type="evidence" value="ECO:0007669"/>
    <property type="project" value="InterPro"/>
</dbReference>
<dbReference type="InterPro" id="IPR012337">
    <property type="entry name" value="RNaseH-like_sf"/>
</dbReference>
<organism evidence="3 4">
    <name type="scientific">Cyanidiococcus yangmingshanensis</name>
    <dbReference type="NCBI Taxonomy" id="2690220"/>
    <lineage>
        <taxon>Eukaryota</taxon>
        <taxon>Rhodophyta</taxon>
        <taxon>Bangiophyceae</taxon>
        <taxon>Cyanidiales</taxon>
        <taxon>Cyanidiaceae</taxon>
        <taxon>Cyanidiococcus</taxon>
    </lineage>
</organism>
<reference evidence="3 4" key="1">
    <citation type="journal article" date="2020" name="J. Phycol.">
        <title>Comparative genome analysis reveals Cyanidiococcus gen. nov., a new extremophilic red algal genus sister to Cyanidioschyzon (Cyanidioschyzonaceae, Rhodophyta).</title>
        <authorList>
            <person name="Liu S.-L."/>
            <person name="Chiang Y.-R."/>
            <person name="Yoon H.S."/>
            <person name="Fu H.-Y."/>
        </authorList>
    </citation>
    <scope>NUCLEOTIDE SEQUENCE [LARGE SCALE GENOMIC DNA]</scope>
    <source>
        <strain evidence="3 4">THAL066</strain>
    </source>
</reference>
<dbReference type="SUPFAM" id="SSF53098">
    <property type="entry name" value="Ribonuclease H-like"/>
    <property type="match status" value="1"/>
</dbReference>
<feature type="region of interest" description="Disordered" evidence="1">
    <location>
        <begin position="406"/>
        <end position="425"/>
    </location>
</feature>
<evidence type="ECO:0000313" key="4">
    <source>
        <dbReference type="Proteomes" id="UP000530660"/>
    </source>
</evidence>
<name>A0A7J7IQL1_9RHOD</name>
<dbReference type="GO" id="GO:0003677">
    <property type="term" value="F:DNA binding"/>
    <property type="evidence" value="ECO:0007669"/>
    <property type="project" value="InterPro"/>
</dbReference>
<comment type="caution">
    <text evidence="3">The sequence shown here is derived from an EMBL/GenBank/DDBJ whole genome shotgun (WGS) entry which is preliminary data.</text>
</comment>
<evidence type="ECO:0000256" key="1">
    <source>
        <dbReference type="SAM" id="MobiDB-lite"/>
    </source>
</evidence>
<evidence type="ECO:0000259" key="2">
    <source>
        <dbReference type="Pfam" id="PF00476"/>
    </source>
</evidence>
<sequence length="425" mass="46487">MNARTPKKRRSRRRGKNAAVQDQAPSGETNLEPGIASSSAASSVEEVQPACMGLALEQGVAIGLALPTASEAPALWAQMLRERLEVASLTKVGFDLKRILKTLPTHIGVGDGGPWIDPAVAHALLHPDEAFERPDLLAKRYLGELGAALWSQYVDALNVTSESKPSTEVLALAAAAQADLALRILDRQVPRLDALGMRHLAFQVEFPLTLVLADMERIGVYVDRAQLKELAVQMEHELMDIQSRIYALAGKPFNMRSAEQLAKVLFDELGAPASVRTPAGKASTSDRVLGALARQSVSKIRNDAASSEKNAEKSTPNSSEPDDSSLNKAARIAALAQEYRQVSKLLSTYVQGLGDPYRSRDATNPRDVSPDWRHHWTTLEFSTQSAGHTDSQRSWSCTAGRFPRSSFTRRSQHLGRWPSRSTHFR</sequence>
<dbReference type="SUPFAM" id="SSF56672">
    <property type="entry name" value="DNA/RNA polymerases"/>
    <property type="match status" value="1"/>
</dbReference>
<dbReference type="Proteomes" id="UP000530660">
    <property type="component" value="Unassembled WGS sequence"/>
</dbReference>
<feature type="compositionally biased region" description="Basic residues" evidence="1">
    <location>
        <begin position="1"/>
        <end position="16"/>
    </location>
</feature>
<dbReference type="Pfam" id="PF00476">
    <property type="entry name" value="DNA_pol_A"/>
    <property type="match status" value="1"/>
</dbReference>
<evidence type="ECO:0000313" key="3">
    <source>
        <dbReference type="EMBL" id="KAF6005393.1"/>
    </source>
</evidence>